<sequence length="131" mass="14962">MVWNKGDDDLIMVVEGAFYSLRSSCAYHTEGEPAYSLQPLFFLSSNANGEGAGGRRRPGRRRRRPVNSDNYPRILFFVRIFQDFWEMPPQSGCQFPLRAQHAPLEPITFLEYVQHVLSLMGHRRSTASPSA</sequence>
<accession>A0A4C1SEK6</accession>
<organism evidence="1 2">
    <name type="scientific">Eumeta variegata</name>
    <name type="common">Bagworm moth</name>
    <name type="synonym">Eumeta japonica</name>
    <dbReference type="NCBI Taxonomy" id="151549"/>
    <lineage>
        <taxon>Eukaryota</taxon>
        <taxon>Metazoa</taxon>
        <taxon>Ecdysozoa</taxon>
        <taxon>Arthropoda</taxon>
        <taxon>Hexapoda</taxon>
        <taxon>Insecta</taxon>
        <taxon>Pterygota</taxon>
        <taxon>Neoptera</taxon>
        <taxon>Endopterygota</taxon>
        <taxon>Lepidoptera</taxon>
        <taxon>Glossata</taxon>
        <taxon>Ditrysia</taxon>
        <taxon>Tineoidea</taxon>
        <taxon>Psychidae</taxon>
        <taxon>Oiketicinae</taxon>
        <taxon>Eumeta</taxon>
    </lineage>
</organism>
<keyword evidence="2" id="KW-1185">Reference proteome</keyword>
<name>A0A4C1SEK6_EUMVA</name>
<protein>
    <submittedName>
        <fullName evidence="1">Uncharacterized protein</fullName>
    </submittedName>
</protein>
<evidence type="ECO:0000313" key="1">
    <source>
        <dbReference type="EMBL" id="GBP00515.1"/>
    </source>
</evidence>
<evidence type="ECO:0000313" key="2">
    <source>
        <dbReference type="Proteomes" id="UP000299102"/>
    </source>
</evidence>
<dbReference type="Proteomes" id="UP000299102">
    <property type="component" value="Unassembled WGS sequence"/>
</dbReference>
<reference evidence="1 2" key="1">
    <citation type="journal article" date="2019" name="Commun. Biol.">
        <title>The bagworm genome reveals a unique fibroin gene that provides high tensile strength.</title>
        <authorList>
            <person name="Kono N."/>
            <person name="Nakamura H."/>
            <person name="Ohtoshi R."/>
            <person name="Tomita M."/>
            <person name="Numata K."/>
            <person name="Arakawa K."/>
        </authorList>
    </citation>
    <scope>NUCLEOTIDE SEQUENCE [LARGE SCALE GENOMIC DNA]</scope>
</reference>
<dbReference type="EMBL" id="BGZK01003365">
    <property type="protein sequence ID" value="GBP00515.1"/>
    <property type="molecule type" value="Genomic_DNA"/>
</dbReference>
<dbReference type="AlphaFoldDB" id="A0A4C1SEK6"/>
<comment type="caution">
    <text evidence="1">The sequence shown here is derived from an EMBL/GenBank/DDBJ whole genome shotgun (WGS) entry which is preliminary data.</text>
</comment>
<gene>
    <name evidence="1" type="ORF">EVAR_101165_1</name>
</gene>
<proteinExistence type="predicted"/>